<organism evidence="2 3">
    <name type="scientific">Zopfia rhizophila CBS 207.26</name>
    <dbReference type="NCBI Taxonomy" id="1314779"/>
    <lineage>
        <taxon>Eukaryota</taxon>
        <taxon>Fungi</taxon>
        <taxon>Dikarya</taxon>
        <taxon>Ascomycota</taxon>
        <taxon>Pezizomycotina</taxon>
        <taxon>Dothideomycetes</taxon>
        <taxon>Dothideomycetes incertae sedis</taxon>
        <taxon>Zopfiaceae</taxon>
        <taxon>Zopfia</taxon>
    </lineage>
</organism>
<gene>
    <name evidence="2" type="ORF">K469DRAFT_378451</name>
</gene>
<keyword evidence="1" id="KW-0472">Membrane</keyword>
<evidence type="ECO:0000256" key="1">
    <source>
        <dbReference type="SAM" id="Phobius"/>
    </source>
</evidence>
<reference evidence="2" key="1">
    <citation type="journal article" date="2020" name="Stud. Mycol.">
        <title>101 Dothideomycetes genomes: a test case for predicting lifestyles and emergence of pathogens.</title>
        <authorList>
            <person name="Haridas S."/>
            <person name="Albert R."/>
            <person name="Binder M."/>
            <person name="Bloem J."/>
            <person name="Labutti K."/>
            <person name="Salamov A."/>
            <person name="Andreopoulos B."/>
            <person name="Baker S."/>
            <person name="Barry K."/>
            <person name="Bills G."/>
            <person name="Bluhm B."/>
            <person name="Cannon C."/>
            <person name="Castanera R."/>
            <person name="Culley D."/>
            <person name="Daum C."/>
            <person name="Ezra D."/>
            <person name="Gonzalez J."/>
            <person name="Henrissat B."/>
            <person name="Kuo A."/>
            <person name="Liang C."/>
            <person name="Lipzen A."/>
            <person name="Lutzoni F."/>
            <person name="Magnuson J."/>
            <person name="Mondo S."/>
            <person name="Nolan M."/>
            <person name="Ohm R."/>
            <person name="Pangilinan J."/>
            <person name="Park H.-J."/>
            <person name="Ramirez L."/>
            <person name="Alfaro M."/>
            <person name="Sun H."/>
            <person name="Tritt A."/>
            <person name="Yoshinaga Y."/>
            <person name="Zwiers L.-H."/>
            <person name="Turgeon B."/>
            <person name="Goodwin S."/>
            <person name="Spatafora J."/>
            <person name="Crous P."/>
            <person name="Grigoriev I."/>
        </authorList>
    </citation>
    <scope>NUCLEOTIDE SEQUENCE</scope>
    <source>
        <strain evidence="2">CBS 207.26</strain>
    </source>
</reference>
<evidence type="ECO:0000313" key="3">
    <source>
        <dbReference type="Proteomes" id="UP000800200"/>
    </source>
</evidence>
<accession>A0A6A6DCX4</accession>
<keyword evidence="1" id="KW-1133">Transmembrane helix</keyword>
<dbReference type="AlphaFoldDB" id="A0A6A6DCX4"/>
<evidence type="ECO:0000313" key="2">
    <source>
        <dbReference type="EMBL" id="KAF2177287.1"/>
    </source>
</evidence>
<sequence length="102" mass="11282">MLCLNLVVVIIVFGRIYLGWSVAFNAIAAASVVALGLRYGIPVALNLAQPWRKFPDRTFKLPEWLGLIECSHRHACSCSIKTEGARGLEVCSLESLQARLLR</sequence>
<protein>
    <submittedName>
        <fullName evidence="2">Uncharacterized protein</fullName>
    </submittedName>
</protein>
<dbReference type="EMBL" id="ML994691">
    <property type="protein sequence ID" value="KAF2177287.1"/>
    <property type="molecule type" value="Genomic_DNA"/>
</dbReference>
<proteinExistence type="predicted"/>
<keyword evidence="1" id="KW-0812">Transmembrane</keyword>
<keyword evidence="3" id="KW-1185">Reference proteome</keyword>
<feature type="transmembrane region" description="Helical" evidence="1">
    <location>
        <begin position="6"/>
        <end position="37"/>
    </location>
</feature>
<name>A0A6A6DCX4_9PEZI</name>
<dbReference type="Proteomes" id="UP000800200">
    <property type="component" value="Unassembled WGS sequence"/>
</dbReference>